<keyword evidence="4" id="KW-1185">Reference proteome</keyword>
<dbReference type="SUPFAM" id="SSF52266">
    <property type="entry name" value="SGNH hydrolase"/>
    <property type="match status" value="1"/>
</dbReference>
<dbReference type="OrthoDB" id="9795554at2"/>
<accession>Q49V72</accession>
<name>Q49V72_STAS1</name>
<evidence type="ECO:0000256" key="1">
    <source>
        <dbReference type="ARBA" id="ARBA00022801"/>
    </source>
</evidence>
<evidence type="ECO:0000313" key="3">
    <source>
        <dbReference type="EMBL" id="BAE19338.1"/>
    </source>
</evidence>
<dbReference type="HOGENOM" id="CLU_056093_3_0_9"/>
<dbReference type="Proteomes" id="UP000006371">
    <property type="component" value="Chromosome"/>
</dbReference>
<dbReference type="Gene3D" id="3.40.50.1110">
    <property type="entry name" value="SGNH hydrolase"/>
    <property type="match status" value="1"/>
</dbReference>
<dbReference type="InterPro" id="IPR005181">
    <property type="entry name" value="SASA"/>
</dbReference>
<dbReference type="InterPro" id="IPR052940">
    <property type="entry name" value="Carb_Esterase_6"/>
</dbReference>
<dbReference type="eggNOG" id="COG1409">
    <property type="taxonomic scope" value="Bacteria"/>
</dbReference>
<protein>
    <recommendedName>
        <fullName evidence="2">Sialate O-acetylesterase domain-containing protein</fullName>
    </recommendedName>
</protein>
<dbReference type="EMBL" id="AP008934">
    <property type="protein sequence ID" value="BAE19338.1"/>
    <property type="molecule type" value="Genomic_DNA"/>
</dbReference>
<keyword evidence="1" id="KW-0378">Hydrolase</keyword>
<feature type="domain" description="Sialate O-acetylesterase" evidence="2">
    <location>
        <begin position="4"/>
        <end position="223"/>
    </location>
</feature>
<dbReference type="GO" id="GO:0016787">
    <property type="term" value="F:hydrolase activity"/>
    <property type="evidence" value="ECO:0007669"/>
    <property type="project" value="UniProtKB-KW"/>
</dbReference>
<dbReference type="Pfam" id="PF03629">
    <property type="entry name" value="SASA"/>
    <property type="match status" value="1"/>
</dbReference>
<dbReference type="GeneID" id="23779350"/>
<dbReference type="PANTHER" id="PTHR31988:SF19">
    <property type="entry name" value="9-O-ACETYL-N-ACETYLNEURAMINIC ACID DEACETYLASE-RELATED"/>
    <property type="match status" value="1"/>
</dbReference>
<dbReference type="PATRIC" id="fig|342451.11.peg.2184"/>
<reference evidence="3 4" key="1">
    <citation type="journal article" date="2005" name="Proc. Natl. Acad. Sci. U.S.A.">
        <title>Whole genome sequence of Staphylococcus saprophyticus reveals the pathogenesis of uncomplicated urinary tract infection.</title>
        <authorList>
            <person name="Kuroda M."/>
            <person name="Yamashita A."/>
            <person name="Hirakawa H."/>
            <person name="Kumano M."/>
            <person name="Morikawa K."/>
            <person name="Higashide M."/>
            <person name="Maruyama A."/>
            <person name="Inose Y."/>
            <person name="Matoba K."/>
            <person name="Toh H."/>
            <person name="Kuhara S."/>
            <person name="Hattori M."/>
            <person name="Ohta T."/>
        </authorList>
    </citation>
    <scope>NUCLEOTIDE SEQUENCE [LARGE SCALE GENOMIC DNA]</scope>
    <source>
        <strain evidence="4">ATCC 15305 / DSM 20229 / NCIMB 8711 / NCTC 7292 / S-41</strain>
    </source>
</reference>
<gene>
    <name evidence="3" type="ordered locus">SSP2193</name>
</gene>
<evidence type="ECO:0000313" key="4">
    <source>
        <dbReference type="Proteomes" id="UP000006371"/>
    </source>
</evidence>
<dbReference type="InterPro" id="IPR036514">
    <property type="entry name" value="SGNH_hydro_sf"/>
</dbReference>
<sequence length="280" mass="31714">MKSILLIGQSNMAGRGFIDEVPPIIDERMMMLRNGKWQMMEEPIHSDRSVAGIGPAASFAKLWLDKHPNETIGLIPCADGGTTIDDWAPDQILTRHALAEATFAQETSEIIGILWHQGESDSLNQRYQDYDKKLKTLINYFREQLNIPEVPFIVGLLPDFLGKAAFGQSAVEYAQINEALKRVTQLTTNSYYVTAQDITANPDAIHINANSQRLLGMRYFAAFSRQTHINQPLPEEKEAETILYKTQYTKNEQMYMLVSKFSKNEITYEAFIEGMGKLQS</sequence>
<dbReference type="PANTHER" id="PTHR31988">
    <property type="entry name" value="ESTERASE, PUTATIVE (DUF303)-RELATED"/>
    <property type="match status" value="1"/>
</dbReference>
<organism evidence="3 4">
    <name type="scientific">Staphylococcus saprophyticus subsp. saprophyticus (strain ATCC 15305 / DSM 20229 / NCIMB 8711 / NCTC 7292 / S-41)</name>
    <dbReference type="NCBI Taxonomy" id="342451"/>
    <lineage>
        <taxon>Bacteria</taxon>
        <taxon>Bacillati</taxon>
        <taxon>Bacillota</taxon>
        <taxon>Bacilli</taxon>
        <taxon>Bacillales</taxon>
        <taxon>Staphylococcaceae</taxon>
        <taxon>Staphylococcus</taxon>
    </lineage>
</organism>
<evidence type="ECO:0000259" key="2">
    <source>
        <dbReference type="Pfam" id="PF03629"/>
    </source>
</evidence>
<dbReference type="KEGG" id="ssp:SSP2193"/>
<dbReference type="RefSeq" id="WP_011303823.1">
    <property type="nucleotide sequence ID" value="NC_007350.1"/>
</dbReference>
<dbReference type="AlphaFoldDB" id="Q49V72"/>
<proteinExistence type="predicted"/>